<dbReference type="SUPFAM" id="SSF52540">
    <property type="entry name" value="P-loop containing nucleoside triphosphate hydrolases"/>
    <property type="match status" value="1"/>
</dbReference>
<proteinExistence type="predicted"/>
<dbReference type="InterPro" id="IPR050678">
    <property type="entry name" value="DNA_Partitioning_ATPase"/>
</dbReference>
<dbReference type="FunFam" id="3.40.50.300:FF:000285">
    <property type="entry name" value="Sporulation initiation inhibitor Soj"/>
    <property type="match status" value="1"/>
</dbReference>
<accession>D6PCW3</accession>
<dbReference type="PANTHER" id="PTHR13696">
    <property type="entry name" value="P-LOOP CONTAINING NUCLEOSIDE TRIPHOSPHATE HYDROLASE"/>
    <property type="match status" value="1"/>
</dbReference>
<organism evidence="2">
    <name type="scientific">uncultured marine bacterium MedDCM-OCT-S04-C293</name>
    <dbReference type="NCBI Taxonomy" id="743054"/>
    <lineage>
        <taxon>Bacteria</taxon>
        <taxon>environmental samples</taxon>
    </lineage>
</organism>
<dbReference type="CDD" id="cd02042">
    <property type="entry name" value="ParAB_family"/>
    <property type="match status" value="1"/>
</dbReference>
<dbReference type="InterPro" id="IPR025669">
    <property type="entry name" value="AAA_dom"/>
</dbReference>
<dbReference type="EMBL" id="GU942987">
    <property type="protein sequence ID" value="ADD93564.1"/>
    <property type="molecule type" value="Genomic_DNA"/>
</dbReference>
<evidence type="ECO:0000313" key="2">
    <source>
        <dbReference type="EMBL" id="ADD93564.1"/>
    </source>
</evidence>
<dbReference type="InterPro" id="IPR027417">
    <property type="entry name" value="P-loop_NTPase"/>
</dbReference>
<dbReference type="Gene3D" id="3.40.50.300">
    <property type="entry name" value="P-loop containing nucleotide triphosphate hydrolases"/>
    <property type="match status" value="1"/>
</dbReference>
<dbReference type="Pfam" id="PF13614">
    <property type="entry name" value="AAA_31"/>
    <property type="match status" value="1"/>
</dbReference>
<evidence type="ECO:0000259" key="1">
    <source>
        <dbReference type="Pfam" id="PF13614"/>
    </source>
</evidence>
<protein>
    <submittedName>
        <fullName evidence="2">ParA family protein</fullName>
    </submittedName>
</protein>
<reference evidence="2" key="1">
    <citation type="journal article" date="2010" name="ISME J.">
        <title>Metagenome of the Mediterranean deep chlorophyll maximum studied by direct and fosmid library 454 pyrosequencing.</title>
        <authorList>
            <person name="Ghai R."/>
            <person name="Martin-Cuadrado A.B."/>
            <person name="Molto A.G."/>
            <person name="Heredia I.G."/>
            <person name="Cabrera R."/>
            <person name="Martin J."/>
            <person name="Verdu M."/>
            <person name="Deschamps P."/>
            <person name="Moreira D."/>
            <person name="Lopez-Garcia P."/>
            <person name="Mira A."/>
            <person name="Rodriguez-Valera F."/>
        </authorList>
    </citation>
    <scope>NUCLEOTIDE SEQUENCE</scope>
</reference>
<dbReference type="AlphaFoldDB" id="D6PCW3"/>
<name>D6PCW3_9BACT</name>
<dbReference type="PANTHER" id="PTHR13696:SF52">
    <property type="entry name" value="PARA FAMILY PROTEIN CT_582"/>
    <property type="match status" value="1"/>
</dbReference>
<sequence>MITLVVANQKGGVGKTTTAVNLAASLAATKRKVLLVDIDSQANATTGSGHEKAEDKLTIMDVLARGACIKETILPCTDFGFDLVPSCQDLISADIEMTIVPAASLQLKNALRSLEGSYDYVIIDCPPSLGILTLNALRASSKLIIPMQCEYYAMEGLVSLNKAINDINSKTGENIQISAILRTMFDPRARLTREVSEELQKYFPNELCSTVIPRNIKLAEAPSSGKPGLFYDPTAKGTVAYLALAGEVISKFEKDSMVA</sequence>
<feature type="domain" description="AAA" evidence="1">
    <location>
        <begin position="3"/>
        <end position="177"/>
    </location>
</feature>